<comment type="subcellular location">
    <subcellularLocation>
        <location evidence="1 10">Cell membrane</location>
        <topology evidence="1 10">Multi-pass membrane protein</topology>
    </subcellularLocation>
</comment>
<evidence type="ECO:0000256" key="6">
    <source>
        <dbReference type="ARBA" id="ARBA00023303"/>
    </source>
</evidence>
<dbReference type="GO" id="GO:0140114">
    <property type="term" value="P:cellular detoxification of fluoride"/>
    <property type="evidence" value="ECO:0007669"/>
    <property type="project" value="UniProtKB-UniRule"/>
</dbReference>
<evidence type="ECO:0000256" key="8">
    <source>
        <dbReference type="ARBA" id="ARBA00035585"/>
    </source>
</evidence>
<evidence type="ECO:0000256" key="3">
    <source>
        <dbReference type="ARBA" id="ARBA00022692"/>
    </source>
</evidence>
<dbReference type="GO" id="GO:0046872">
    <property type="term" value="F:metal ion binding"/>
    <property type="evidence" value="ECO:0007669"/>
    <property type="project" value="UniProtKB-KW"/>
</dbReference>
<reference evidence="11 12" key="1">
    <citation type="submission" date="2019-03" db="EMBL/GenBank/DDBJ databases">
        <title>Genomic Encyclopedia of Type Strains, Phase IV (KMG-IV): sequencing the most valuable type-strain genomes for metagenomic binning, comparative biology and taxonomic classification.</title>
        <authorList>
            <person name="Goeker M."/>
        </authorList>
    </citation>
    <scope>NUCLEOTIDE SEQUENCE [LARGE SCALE GENOMIC DNA]</scope>
    <source>
        <strain evidence="11 12">DSM 24979</strain>
    </source>
</reference>
<feature type="transmembrane region" description="Helical" evidence="10">
    <location>
        <begin position="62"/>
        <end position="82"/>
    </location>
</feature>
<dbReference type="GO" id="GO:0062054">
    <property type="term" value="F:fluoride channel activity"/>
    <property type="evidence" value="ECO:0007669"/>
    <property type="project" value="UniProtKB-UniRule"/>
</dbReference>
<comment type="catalytic activity">
    <reaction evidence="8">
        <text>fluoride(in) = fluoride(out)</text>
        <dbReference type="Rhea" id="RHEA:76159"/>
        <dbReference type="ChEBI" id="CHEBI:17051"/>
    </reaction>
    <physiologicalReaction direction="left-to-right" evidence="8">
        <dbReference type="Rhea" id="RHEA:76160"/>
    </physiologicalReaction>
</comment>
<dbReference type="OrthoDB" id="9815830at2"/>
<evidence type="ECO:0000256" key="1">
    <source>
        <dbReference type="ARBA" id="ARBA00004651"/>
    </source>
</evidence>
<gene>
    <name evidence="10" type="primary">fluC</name>
    <name evidence="10" type="synonym">crcB</name>
    <name evidence="11" type="ORF">EDD69_10713</name>
</gene>
<dbReference type="RefSeq" id="WP_132948416.1">
    <property type="nucleotide sequence ID" value="NZ_SLUL01000007.1"/>
</dbReference>
<keyword evidence="10" id="KW-0406">Ion transport</keyword>
<name>A0A4R1QNF3_9BACL</name>
<keyword evidence="2 10" id="KW-1003">Cell membrane</keyword>
<sequence>MDVKMGSAAAVGGALGAISRYVLSIWMPVVSFPLATLIVNYLGSFILGALTEYAGKKRINEWVRLAIGTGFCGGLTTMSTFSKEMVYMFQIEKEGSALVYFISSLVGGLLFCFLGTNVAARIVETKETLAGE</sequence>
<dbReference type="InterPro" id="IPR003691">
    <property type="entry name" value="FluC"/>
</dbReference>
<keyword evidence="10" id="KW-0479">Metal-binding</keyword>
<evidence type="ECO:0000256" key="5">
    <source>
        <dbReference type="ARBA" id="ARBA00023136"/>
    </source>
</evidence>
<keyword evidence="6 10" id="KW-0407">Ion channel</keyword>
<evidence type="ECO:0000256" key="4">
    <source>
        <dbReference type="ARBA" id="ARBA00022989"/>
    </source>
</evidence>
<feature type="binding site" evidence="10">
    <location>
        <position position="76"/>
    </location>
    <ligand>
        <name>Na(+)</name>
        <dbReference type="ChEBI" id="CHEBI:29101"/>
        <note>structural</note>
    </ligand>
</feature>
<protein>
    <recommendedName>
        <fullName evidence="10">Fluoride-specific ion channel FluC</fullName>
    </recommendedName>
</protein>
<proteinExistence type="inferred from homology"/>
<comment type="function">
    <text evidence="9 10">Fluoride-specific ion channel. Important for reducing fluoride concentration in the cell, thus reducing its toxicity.</text>
</comment>
<dbReference type="PANTHER" id="PTHR28259:SF1">
    <property type="entry name" value="FLUORIDE EXPORT PROTEIN 1-RELATED"/>
    <property type="match status" value="1"/>
</dbReference>
<dbReference type="Proteomes" id="UP000295658">
    <property type="component" value="Unassembled WGS sequence"/>
</dbReference>
<accession>A0A4R1QNF3</accession>
<comment type="caution">
    <text evidence="11">The sequence shown here is derived from an EMBL/GenBank/DDBJ whole genome shotgun (WGS) entry which is preliminary data.</text>
</comment>
<feature type="transmembrane region" description="Helical" evidence="10">
    <location>
        <begin position="26"/>
        <end position="50"/>
    </location>
</feature>
<keyword evidence="4 10" id="KW-1133">Transmembrane helix</keyword>
<dbReference type="GO" id="GO:0005886">
    <property type="term" value="C:plasma membrane"/>
    <property type="evidence" value="ECO:0007669"/>
    <property type="project" value="UniProtKB-SubCell"/>
</dbReference>
<dbReference type="PANTHER" id="PTHR28259">
    <property type="entry name" value="FLUORIDE EXPORT PROTEIN 1-RELATED"/>
    <property type="match status" value="1"/>
</dbReference>
<dbReference type="Pfam" id="PF02537">
    <property type="entry name" value="CRCB"/>
    <property type="match status" value="1"/>
</dbReference>
<keyword evidence="5 10" id="KW-0472">Membrane</keyword>
<dbReference type="EMBL" id="SLUL01000007">
    <property type="protein sequence ID" value="TCL49193.1"/>
    <property type="molecule type" value="Genomic_DNA"/>
</dbReference>
<keyword evidence="10" id="KW-0813">Transport</keyword>
<evidence type="ECO:0000313" key="12">
    <source>
        <dbReference type="Proteomes" id="UP000295658"/>
    </source>
</evidence>
<organism evidence="11 12">
    <name type="scientific">Thermolongibacillus altinsuensis</name>
    <dbReference type="NCBI Taxonomy" id="575256"/>
    <lineage>
        <taxon>Bacteria</taxon>
        <taxon>Bacillati</taxon>
        <taxon>Bacillota</taxon>
        <taxon>Bacilli</taxon>
        <taxon>Bacillales</taxon>
        <taxon>Anoxybacillaceae</taxon>
        <taxon>Thermolongibacillus</taxon>
    </lineage>
</organism>
<evidence type="ECO:0000256" key="2">
    <source>
        <dbReference type="ARBA" id="ARBA00022475"/>
    </source>
</evidence>
<comment type="similarity">
    <text evidence="7 10">Belongs to the fluoride channel Fluc/FEX (TC 1.A.43) family.</text>
</comment>
<feature type="binding site" evidence="10">
    <location>
        <position position="73"/>
    </location>
    <ligand>
        <name>Na(+)</name>
        <dbReference type="ChEBI" id="CHEBI:29101"/>
        <note>structural</note>
    </ligand>
</feature>
<keyword evidence="10" id="KW-0915">Sodium</keyword>
<comment type="activity regulation">
    <text evidence="10">Na(+) is not transported, but it plays an essential structural role and its presence is essential for fluoride channel function.</text>
</comment>
<evidence type="ECO:0000256" key="7">
    <source>
        <dbReference type="ARBA" id="ARBA00035120"/>
    </source>
</evidence>
<keyword evidence="12" id="KW-1185">Reference proteome</keyword>
<dbReference type="AlphaFoldDB" id="A0A4R1QNF3"/>
<dbReference type="NCBIfam" id="TIGR00494">
    <property type="entry name" value="crcB"/>
    <property type="match status" value="1"/>
</dbReference>
<evidence type="ECO:0000256" key="10">
    <source>
        <dbReference type="HAMAP-Rule" id="MF_00454"/>
    </source>
</evidence>
<dbReference type="HAMAP" id="MF_00454">
    <property type="entry name" value="FluC"/>
    <property type="match status" value="1"/>
</dbReference>
<evidence type="ECO:0000313" key="11">
    <source>
        <dbReference type="EMBL" id="TCL49193.1"/>
    </source>
</evidence>
<feature type="transmembrane region" description="Helical" evidence="10">
    <location>
        <begin position="97"/>
        <end position="120"/>
    </location>
</feature>
<keyword evidence="3 10" id="KW-0812">Transmembrane</keyword>
<evidence type="ECO:0000256" key="9">
    <source>
        <dbReference type="ARBA" id="ARBA00049940"/>
    </source>
</evidence>